<dbReference type="InterPro" id="IPR047817">
    <property type="entry name" value="ABC2_TM_bact-type"/>
</dbReference>
<dbReference type="PROSITE" id="PS51012">
    <property type="entry name" value="ABC_TM2"/>
    <property type="match status" value="1"/>
</dbReference>
<feature type="transmembrane region" description="Helical" evidence="9">
    <location>
        <begin position="155"/>
        <end position="176"/>
    </location>
</feature>
<evidence type="ECO:0000256" key="6">
    <source>
        <dbReference type="ARBA" id="ARBA00022692"/>
    </source>
</evidence>
<evidence type="ECO:0000256" key="7">
    <source>
        <dbReference type="ARBA" id="ARBA00022989"/>
    </source>
</evidence>
<dbReference type="EMBL" id="ATDT01000010">
    <property type="protein sequence ID" value="EPF17736.1"/>
    <property type="molecule type" value="Genomic_DNA"/>
</dbReference>
<comment type="similarity">
    <text evidence="2 9">Belongs to the ABC-2 integral membrane protein family.</text>
</comment>
<keyword evidence="8 9" id="KW-0472">Membrane</keyword>
<reference evidence="11 12" key="1">
    <citation type="submission" date="2013-04" db="EMBL/GenBank/DDBJ databases">
        <authorList>
            <person name="Weinstock G."/>
            <person name="Sodergren E."/>
            <person name="Lobos E.A."/>
            <person name="Fulton L."/>
            <person name="Fulton R."/>
            <person name="Courtney L."/>
            <person name="Fronick C."/>
            <person name="O'Laughlin M."/>
            <person name="Godfrey J."/>
            <person name="Wilson R.M."/>
            <person name="Miner T."/>
            <person name="Farmer C."/>
            <person name="Delehaunty K."/>
            <person name="Cordes M."/>
            <person name="Minx P."/>
            <person name="Tomlinson C."/>
            <person name="Chen J."/>
            <person name="Wollam A."/>
            <person name="Pepin K.H."/>
            <person name="Palsikar V.B."/>
            <person name="Zhang X."/>
            <person name="Suruliraj S."/>
            <person name="Perna N.T."/>
            <person name="Plunkett G."/>
            <person name="Warren W."/>
            <person name="Mitreva M."/>
            <person name="Mardis E.R."/>
            <person name="Wilson R.K."/>
        </authorList>
    </citation>
    <scope>NUCLEOTIDE SEQUENCE [LARGE SCALE GENOMIC DNA]</scope>
    <source>
        <strain evidence="11 12">DSM 4568</strain>
    </source>
</reference>
<keyword evidence="4 9" id="KW-1003">Cell membrane</keyword>
<dbReference type="OrthoDB" id="9786910at2"/>
<evidence type="ECO:0000313" key="12">
    <source>
        <dbReference type="Proteomes" id="UP000014585"/>
    </source>
</evidence>
<comment type="subcellular location">
    <subcellularLocation>
        <location evidence="1 9">Cell inner membrane</location>
        <topology evidence="1 9">Multi-pass membrane protein</topology>
    </subcellularLocation>
</comment>
<evidence type="ECO:0000256" key="3">
    <source>
        <dbReference type="ARBA" id="ARBA00022448"/>
    </source>
</evidence>
<evidence type="ECO:0000256" key="4">
    <source>
        <dbReference type="ARBA" id="ARBA00022475"/>
    </source>
</evidence>
<name>S3IZ12_9ENTR</name>
<evidence type="ECO:0000256" key="2">
    <source>
        <dbReference type="ARBA" id="ARBA00007783"/>
    </source>
</evidence>
<keyword evidence="3 9" id="KW-0813">Transport</keyword>
<keyword evidence="6 9" id="KW-0812">Transmembrane</keyword>
<feature type="transmembrane region" description="Helical" evidence="9">
    <location>
        <begin position="240"/>
        <end position="264"/>
    </location>
</feature>
<keyword evidence="7 9" id="KW-1133">Transmembrane helix</keyword>
<comment type="caution">
    <text evidence="11">The sequence shown here is derived from an EMBL/GenBank/DDBJ whole genome shotgun (WGS) entry which is preliminary data.</text>
</comment>
<dbReference type="AlphaFoldDB" id="S3IZ12"/>
<sequence>MKGFISHARSTSSLAELWQSRHLISQLVLRDFSVRYRQTWLGWLWALLNPLLQLGMYYGVFGIIVRFNPPEYNVPYAWVLLSGLALWMLFANTANAVGEVLLNNLELVKKIYFPRIGLTLAGMGISVIDFLLLLFWVCVLLPLCGVRFPVVHLPLLLLCGVMVALLGWGLGCLMALAQLRFRDFRHIIPLMIQGLFYLTPVVWTPGLLPKNLYHLMALNPLYGLVGLFRFALLGGQPPSAFSISISVGLTLFVAVVGYGCFIRYESQVMDRE</sequence>
<keyword evidence="5" id="KW-0997">Cell inner membrane</keyword>
<evidence type="ECO:0000256" key="1">
    <source>
        <dbReference type="ARBA" id="ARBA00004429"/>
    </source>
</evidence>
<dbReference type="RefSeq" id="WP_016536027.1">
    <property type="nucleotide sequence ID" value="NZ_KE161030.1"/>
</dbReference>
<gene>
    <name evidence="11" type="ORF">HMPREF0201_01716</name>
</gene>
<proteinExistence type="inferred from homology"/>
<evidence type="ECO:0000313" key="11">
    <source>
        <dbReference type="EMBL" id="EPF17736.1"/>
    </source>
</evidence>
<feature type="transmembrane region" description="Helical" evidence="9">
    <location>
        <begin position="188"/>
        <end position="206"/>
    </location>
</feature>
<dbReference type="PANTHER" id="PTHR30413">
    <property type="entry name" value="INNER MEMBRANE TRANSPORT PERMEASE"/>
    <property type="match status" value="1"/>
</dbReference>
<dbReference type="HOGENOM" id="CLU_060703_1_0_6"/>
<feature type="transmembrane region" description="Helical" evidence="9">
    <location>
        <begin position="40"/>
        <end position="64"/>
    </location>
</feature>
<protein>
    <recommendedName>
        <fullName evidence="9">Transport permease protein</fullName>
    </recommendedName>
</protein>
<dbReference type="GO" id="GO:0015920">
    <property type="term" value="P:lipopolysaccharide transport"/>
    <property type="evidence" value="ECO:0007669"/>
    <property type="project" value="TreeGrafter"/>
</dbReference>
<evidence type="ECO:0000256" key="9">
    <source>
        <dbReference type="RuleBase" id="RU361157"/>
    </source>
</evidence>
<dbReference type="InterPro" id="IPR013525">
    <property type="entry name" value="ABC2_TM"/>
</dbReference>
<feature type="transmembrane region" description="Helical" evidence="9">
    <location>
        <begin position="118"/>
        <end position="143"/>
    </location>
</feature>
<dbReference type="PANTHER" id="PTHR30413:SF8">
    <property type="entry name" value="TRANSPORT PERMEASE PROTEIN"/>
    <property type="match status" value="1"/>
</dbReference>
<evidence type="ECO:0000259" key="10">
    <source>
        <dbReference type="PROSITE" id="PS51012"/>
    </source>
</evidence>
<dbReference type="GO" id="GO:0140359">
    <property type="term" value="F:ABC-type transporter activity"/>
    <property type="evidence" value="ECO:0007669"/>
    <property type="project" value="InterPro"/>
</dbReference>
<feature type="domain" description="ABC transmembrane type-2" evidence="10">
    <location>
        <begin position="41"/>
        <end position="264"/>
    </location>
</feature>
<dbReference type="PATRIC" id="fig|566551.4.peg.1586"/>
<evidence type="ECO:0000256" key="5">
    <source>
        <dbReference type="ARBA" id="ARBA00022519"/>
    </source>
</evidence>
<dbReference type="Pfam" id="PF01061">
    <property type="entry name" value="ABC2_membrane"/>
    <property type="match status" value="1"/>
</dbReference>
<evidence type="ECO:0000256" key="8">
    <source>
        <dbReference type="ARBA" id="ARBA00023136"/>
    </source>
</evidence>
<organism evidence="11 12">
    <name type="scientific">Cedecea davisae DSM 4568</name>
    <dbReference type="NCBI Taxonomy" id="566551"/>
    <lineage>
        <taxon>Bacteria</taxon>
        <taxon>Pseudomonadati</taxon>
        <taxon>Pseudomonadota</taxon>
        <taxon>Gammaproteobacteria</taxon>
        <taxon>Enterobacterales</taxon>
        <taxon>Enterobacteriaceae</taxon>
        <taxon>Cedecea</taxon>
    </lineage>
</organism>
<dbReference type="GO" id="GO:0005886">
    <property type="term" value="C:plasma membrane"/>
    <property type="evidence" value="ECO:0007669"/>
    <property type="project" value="UniProtKB-SubCell"/>
</dbReference>
<accession>S3IZ12</accession>
<dbReference type="STRING" id="566551.HMPREF0201_01716"/>
<feature type="transmembrane region" description="Helical" evidence="9">
    <location>
        <begin position="76"/>
        <end position="97"/>
    </location>
</feature>
<dbReference type="Proteomes" id="UP000014585">
    <property type="component" value="Unassembled WGS sequence"/>
</dbReference>